<evidence type="ECO:0000313" key="2">
    <source>
        <dbReference type="Proteomes" id="UP000007978"/>
    </source>
</evidence>
<reference evidence="1 2" key="1">
    <citation type="journal article" date="2012" name="PLoS Pathog.">
        <title>Comparative pathogenomics reveals horizontally acquired novel virulence genes in fungi infecting cereal hosts.</title>
        <authorList>
            <person name="Gardiner D.M."/>
            <person name="McDonald M.C."/>
            <person name="Covarelli L."/>
            <person name="Solomon P.S."/>
            <person name="Rusu A.G."/>
            <person name="Marshall M."/>
            <person name="Kazan K."/>
            <person name="Chakraborty S."/>
            <person name="McDonald B.A."/>
            <person name="Manners J.M."/>
        </authorList>
    </citation>
    <scope>NUCLEOTIDE SEQUENCE [LARGE SCALE GENOMIC DNA]</scope>
    <source>
        <strain evidence="1 2">CS3096</strain>
    </source>
</reference>
<accession>K3VSN1</accession>
<dbReference type="Proteomes" id="UP000007978">
    <property type="component" value="Chromosome 4"/>
</dbReference>
<organism evidence="1 2">
    <name type="scientific">Fusarium pseudograminearum (strain CS3096)</name>
    <name type="common">Wheat and barley crown-rot fungus</name>
    <dbReference type="NCBI Taxonomy" id="1028729"/>
    <lineage>
        <taxon>Eukaryota</taxon>
        <taxon>Fungi</taxon>
        <taxon>Dikarya</taxon>
        <taxon>Ascomycota</taxon>
        <taxon>Pezizomycotina</taxon>
        <taxon>Sordariomycetes</taxon>
        <taxon>Hypocreomycetidae</taxon>
        <taxon>Hypocreales</taxon>
        <taxon>Nectriaceae</taxon>
        <taxon>Fusarium</taxon>
    </lineage>
</organism>
<comment type="caution">
    <text evidence="1">The sequence shown here is derived from an EMBL/GenBank/DDBJ whole genome shotgun (WGS) entry which is preliminary data.</text>
</comment>
<dbReference type="HOGENOM" id="CLU_3359778_0_0_1"/>
<protein>
    <submittedName>
        <fullName evidence="1">Uncharacterized protein</fullName>
    </submittedName>
</protein>
<gene>
    <name evidence="1" type="ORF">FPSE_01766</name>
</gene>
<evidence type="ECO:0000313" key="1">
    <source>
        <dbReference type="EMBL" id="EKJ78304.1"/>
    </source>
</evidence>
<dbReference type="EMBL" id="AFNW01000051">
    <property type="protein sequence ID" value="EKJ78304.1"/>
    <property type="molecule type" value="Genomic_DNA"/>
</dbReference>
<name>K3VSN1_FUSPC</name>
<sequence>MADYLFMVGSQGARILPSQRQNKNAVQTRTRISLGS</sequence>
<dbReference type="RefSeq" id="XP_009253160.1">
    <property type="nucleotide sequence ID" value="XM_009254885.1"/>
</dbReference>
<dbReference type="KEGG" id="fpu:FPSE_01766"/>
<dbReference type="AlphaFoldDB" id="K3VSN1"/>
<proteinExistence type="predicted"/>
<keyword evidence="2" id="KW-1185">Reference proteome</keyword>
<dbReference type="GeneID" id="20360385"/>